<dbReference type="AlphaFoldDB" id="A0A0C9XSD6"/>
<gene>
    <name evidence="2" type="ORF">K443DRAFT_7510</name>
</gene>
<keyword evidence="3" id="KW-1185">Reference proteome</keyword>
<protein>
    <submittedName>
        <fullName evidence="2">Uncharacterized protein</fullName>
    </submittedName>
</protein>
<feature type="region of interest" description="Disordered" evidence="1">
    <location>
        <begin position="1"/>
        <end position="61"/>
    </location>
</feature>
<dbReference type="Proteomes" id="UP000054477">
    <property type="component" value="Unassembled WGS sequence"/>
</dbReference>
<proteinExistence type="predicted"/>
<sequence>MTNVVRRLHSFGPTDHDRTPTPPPSNHEPQCPTNAHHDQHPRARVDNNDPPSHERRPPSHE</sequence>
<reference evidence="2 3" key="1">
    <citation type="submission" date="2014-04" db="EMBL/GenBank/DDBJ databases">
        <authorList>
            <consortium name="DOE Joint Genome Institute"/>
            <person name="Kuo A."/>
            <person name="Kohler A."/>
            <person name="Nagy L.G."/>
            <person name="Floudas D."/>
            <person name="Copeland A."/>
            <person name="Barry K.W."/>
            <person name="Cichocki N."/>
            <person name="Veneault-Fourrey C."/>
            <person name="LaButti K."/>
            <person name="Lindquist E.A."/>
            <person name="Lipzen A."/>
            <person name="Lundell T."/>
            <person name="Morin E."/>
            <person name="Murat C."/>
            <person name="Sun H."/>
            <person name="Tunlid A."/>
            <person name="Henrissat B."/>
            <person name="Grigoriev I.V."/>
            <person name="Hibbett D.S."/>
            <person name="Martin F."/>
            <person name="Nordberg H.P."/>
            <person name="Cantor M.N."/>
            <person name="Hua S.X."/>
        </authorList>
    </citation>
    <scope>NUCLEOTIDE SEQUENCE [LARGE SCALE GENOMIC DNA]</scope>
    <source>
        <strain evidence="2 3">LaAM-08-1</strain>
    </source>
</reference>
<evidence type="ECO:0000313" key="3">
    <source>
        <dbReference type="Proteomes" id="UP000054477"/>
    </source>
</evidence>
<dbReference type="EMBL" id="KN838621">
    <property type="protein sequence ID" value="KIK00662.1"/>
    <property type="molecule type" value="Genomic_DNA"/>
</dbReference>
<reference evidence="3" key="2">
    <citation type="submission" date="2015-01" db="EMBL/GenBank/DDBJ databases">
        <title>Evolutionary Origins and Diversification of the Mycorrhizal Mutualists.</title>
        <authorList>
            <consortium name="DOE Joint Genome Institute"/>
            <consortium name="Mycorrhizal Genomics Consortium"/>
            <person name="Kohler A."/>
            <person name="Kuo A."/>
            <person name="Nagy L.G."/>
            <person name="Floudas D."/>
            <person name="Copeland A."/>
            <person name="Barry K.W."/>
            <person name="Cichocki N."/>
            <person name="Veneault-Fourrey C."/>
            <person name="LaButti K."/>
            <person name="Lindquist E.A."/>
            <person name="Lipzen A."/>
            <person name="Lundell T."/>
            <person name="Morin E."/>
            <person name="Murat C."/>
            <person name="Riley R."/>
            <person name="Ohm R."/>
            <person name="Sun H."/>
            <person name="Tunlid A."/>
            <person name="Henrissat B."/>
            <person name="Grigoriev I.V."/>
            <person name="Hibbett D.S."/>
            <person name="Martin F."/>
        </authorList>
    </citation>
    <scope>NUCLEOTIDE SEQUENCE [LARGE SCALE GENOMIC DNA]</scope>
    <source>
        <strain evidence="3">LaAM-08-1</strain>
    </source>
</reference>
<feature type="compositionally biased region" description="Basic and acidic residues" evidence="1">
    <location>
        <begin position="35"/>
        <end position="61"/>
    </location>
</feature>
<accession>A0A0C9XSD6</accession>
<evidence type="ECO:0000256" key="1">
    <source>
        <dbReference type="SAM" id="MobiDB-lite"/>
    </source>
</evidence>
<dbReference type="HOGENOM" id="CLU_2922992_0_0_1"/>
<name>A0A0C9XSD6_9AGAR</name>
<organism evidence="2 3">
    <name type="scientific">Laccaria amethystina LaAM-08-1</name>
    <dbReference type="NCBI Taxonomy" id="1095629"/>
    <lineage>
        <taxon>Eukaryota</taxon>
        <taxon>Fungi</taxon>
        <taxon>Dikarya</taxon>
        <taxon>Basidiomycota</taxon>
        <taxon>Agaricomycotina</taxon>
        <taxon>Agaricomycetes</taxon>
        <taxon>Agaricomycetidae</taxon>
        <taxon>Agaricales</taxon>
        <taxon>Agaricineae</taxon>
        <taxon>Hydnangiaceae</taxon>
        <taxon>Laccaria</taxon>
    </lineage>
</organism>
<evidence type="ECO:0000313" key="2">
    <source>
        <dbReference type="EMBL" id="KIK00662.1"/>
    </source>
</evidence>